<dbReference type="EMBL" id="CAKLPZ010000003">
    <property type="protein sequence ID" value="CAH1001498.1"/>
    <property type="molecule type" value="Genomic_DNA"/>
</dbReference>
<protein>
    <recommendedName>
        <fullName evidence="1">N-acetyltransferase domain-containing protein</fullName>
    </recommendedName>
</protein>
<sequence length="87" mass="9910">MTEGTYNIYLIAVHPSMQGRGIGSRLMTYVENALRQTGQRILLVETSGLAVFARTRSLSHKLAYTEEARIREFYAAGEDKVVFWKKL</sequence>
<accession>A0ABM9B3K1</accession>
<evidence type="ECO:0000313" key="2">
    <source>
        <dbReference type="EMBL" id="CAH1001498.1"/>
    </source>
</evidence>
<dbReference type="CDD" id="cd04301">
    <property type="entry name" value="NAT_SF"/>
    <property type="match status" value="1"/>
</dbReference>
<name>A0ABM9B3K1_9BACT</name>
<dbReference type="Gene3D" id="3.40.630.30">
    <property type="match status" value="1"/>
</dbReference>
<dbReference type="PROSITE" id="PS51186">
    <property type="entry name" value="GNAT"/>
    <property type="match status" value="1"/>
</dbReference>
<reference evidence="2" key="1">
    <citation type="submission" date="2021-12" db="EMBL/GenBank/DDBJ databases">
        <authorList>
            <person name="Rodrigo-Torres L."/>
            <person name="Arahal R. D."/>
            <person name="Lucena T."/>
        </authorList>
    </citation>
    <scope>NUCLEOTIDE SEQUENCE</scope>
    <source>
        <strain evidence="2">CECT 8419</strain>
    </source>
</reference>
<proteinExistence type="predicted"/>
<evidence type="ECO:0000313" key="3">
    <source>
        <dbReference type="Proteomes" id="UP000837803"/>
    </source>
</evidence>
<dbReference type="RefSeq" id="WP_238751350.1">
    <property type="nucleotide sequence ID" value="NZ_CAKLPZ010000003.1"/>
</dbReference>
<gene>
    <name evidence="2" type="ORF">LEM8419_02401</name>
</gene>
<dbReference type="SUPFAM" id="SSF55729">
    <property type="entry name" value="Acyl-CoA N-acyltransferases (Nat)"/>
    <property type="match status" value="1"/>
</dbReference>
<evidence type="ECO:0000259" key="1">
    <source>
        <dbReference type="PROSITE" id="PS51186"/>
    </source>
</evidence>
<dbReference type="InterPro" id="IPR000182">
    <property type="entry name" value="GNAT_dom"/>
</dbReference>
<feature type="domain" description="N-acetyltransferase" evidence="1">
    <location>
        <begin position="1"/>
        <end position="87"/>
    </location>
</feature>
<dbReference type="InterPro" id="IPR016181">
    <property type="entry name" value="Acyl_CoA_acyltransferase"/>
</dbReference>
<organism evidence="2 3">
    <name type="scientific">Neolewinella maritima</name>
    <dbReference type="NCBI Taxonomy" id="1383882"/>
    <lineage>
        <taxon>Bacteria</taxon>
        <taxon>Pseudomonadati</taxon>
        <taxon>Bacteroidota</taxon>
        <taxon>Saprospiria</taxon>
        <taxon>Saprospirales</taxon>
        <taxon>Lewinellaceae</taxon>
        <taxon>Neolewinella</taxon>
    </lineage>
</organism>
<comment type="caution">
    <text evidence="2">The sequence shown here is derived from an EMBL/GenBank/DDBJ whole genome shotgun (WGS) entry which is preliminary data.</text>
</comment>
<dbReference type="Pfam" id="PF13508">
    <property type="entry name" value="Acetyltransf_7"/>
    <property type="match status" value="1"/>
</dbReference>
<dbReference type="Proteomes" id="UP000837803">
    <property type="component" value="Unassembled WGS sequence"/>
</dbReference>
<keyword evidence="3" id="KW-1185">Reference proteome</keyword>